<comment type="function">
    <text evidence="5">Catalyzes the hydrolytic deamination of adenine to hypoxanthine. Plays an important role in the purine salvage pathway and in nitrogen catabolism.</text>
</comment>
<dbReference type="SUPFAM" id="SSF51556">
    <property type="entry name" value="Metallo-dependent hydrolases"/>
    <property type="match status" value="1"/>
</dbReference>
<proteinExistence type="inferred from homology"/>
<dbReference type="InterPro" id="IPR032466">
    <property type="entry name" value="Metal_Hydrolase"/>
</dbReference>
<feature type="binding site" evidence="5">
    <location>
        <position position="19"/>
    </location>
    <ligand>
        <name>Zn(2+)</name>
        <dbReference type="ChEBI" id="CHEBI:29105"/>
        <note>catalytic</note>
    </ligand>
</feature>
<dbReference type="GO" id="GO:0005829">
    <property type="term" value="C:cytosol"/>
    <property type="evidence" value="ECO:0007669"/>
    <property type="project" value="TreeGrafter"/>
</dbReference>
<comment type="catalytic activity">
    <reaction evidence="5">
        <text>adenine + H2O + H(+) = hypoxanthine + NH4(+)</text>
        <dbReference type="Rhea" id="RHEA:23688"/>
        <dbReference type="ChEBI" id="CHEBI:15377"/>
        <dbReference type="ChEBI" id="CHEBI:15378"/>
        <dbReference type="ChEBI" id="CHEBI:16708"/>
        <dbReference type="ChEBI" id="CHEBI:17368"/>
        <dbReference type="ChEBI" id="CHEBI:28938"/>
        <dbReference type="EC" id="3.5.4.2"/>
    </reaction>
</comment>
<dbReference type="GO" id="GO:0009117">
    <property type="term" value="P:nucleotide metabolic process"/>
    <property type="evidence" value="ECO:0007669"/>
    <property type="project" value="UniProtKB-KW"/>
</dbReference>
<evidence type="ECO:0000259" key="6">
    <source>
        <dbReference type="Pfam" id="PF00962"/>
    </source>
</evidence>
<dbReference type="HAMAP" id="MF_01962">
    <property type="entry name" value="Adenine_deaminase"/>
    <property type="match status" value="1"/>
</dbReference>
<name>A0AAW8CZ17_9BURK</name>
<dbReference type="Proteomes" id="UP001242045">
    <property type="component" value="Unassembled WGS sequence"/>
</dbReference>
<dbReference type="Gene3D" id="3.20.20.140">
    <property type="entry name" value="Metal-dependent hydrolases"/>
    <property type="match status" value="1"/>
</dbReference>
<dbReference type="Pfam" id="PF00962">
    <property type="entry name" value="A_deaminase"/>
    <property type="match status" value="1"/>
</dbReference>
<evidence type="ECO:0000256" key="5">
    <source>
        <dbReference type="HAMAP-Rule" id="MF_01962"/>
    </source>
</evidence>
<dbReference type="GO" id="GO:0006146">
    <property type="term" value="P:adenine catabolic process"/>
    <property type="evidence" value="ECO:0007669"/>
    <property type="project" value="UniProtKB-UniRule"/>
</dbReference>
<dbReference type="AlphaFoldDB" id="A0AAW8CZ17"/>
<feature type="domain" description="Adenosine deaminase" evidence="6">
    <location>
        <begin position="12"/>
        <end position="332"/>
    </location>
</feature>
<dbReference type="PANTHER" id="PTHR43114">
    <property type="entry name" value="ADENINE DEAMINASE"/>
    <property type="match status" value="1"/>
</dbReference>
<reference evidence="7" key="1">
    <citation type="submission" date="2023-07" db="EMBL/GenBank/DDBJ databases">
        <title>Sorghum-associated microbial communities from plants grown in Nebraska, USA.</title>
        <authorList>
            <person name="Schachtman D."/>
        </authorList>
    </citation>
    <scope>NUCLEOTIDE SEQUENCE</scope>
    <source>
        <strain evidence="7">DS3754</strain>
    </source>
</reference>
<dbReference type="InterPro" id="IPR028892">
    <property type="entry name" value="ADE"/>
</dbReference>
<evidence type="ECO:0000256" key="4">
    <source>
        <dbReference type="ARBA" id="ARBA00023080"/>
    </source>
</evidence>
<sequence>MTDRAQFIRHIPKAELHMHLEGSIEPQMMLGLAKRNGLELRWQTADALRSAYEFSSLQDFLNLYFEGCKVLVQQQDFHDITRAYLHRCATDSVLHAEMFIGPQSFTERGVTIESLMAGVLGAMDDARREDDVSSGLLISAHRHRTQADALALLDSIAPWQDRIAGIGMGGPEVGNPPSKFIDFFAECKRRGFKTTIHAGEEGPAAYVREAVELLNVDRIDHGNSALDDPSLVELLRVRAIPLTVCPLSNFRLKGVSSLAQHPLREMLRKGLFATVNSDDPPYFGGYVNENLIEVQRRLDLTRDDIVTLAKNSFRAAFIDEPEKTRYLSRIDAYVEQNPQF</sequence>
<dbReference type="GO" id="GO:0043103">
    <property type="term" value="P:hypoxanthine salvage"/>
    <property type="evidence" value="ECO:0007669"/>
    <property type="project" value="UniProtKB-UniRule"/>
</dbReference>
<gene>
    <name evidence="7" type="ORF">J2W31_003260</name>
</gene>
<keyword evidence="1 5" id="KW-0479">Metal-binding</keyword>
<dbReference type="PANTHER" id="PTHR43114:SF6">
    <property type="entry name" value="ADENINE DEAMINASE"/>
    <property type="match status" value="1"/>
</dbReference>
<dbReference type="NCBIfam" id="TIGR01430">
    <property type="entry name" value="aden_deam"/>
    <property type="match status" value="1"/>
</dbReference>
<dbReference type="NCBIfam" id="NF006850">
    <property type="entry name" value="PRK09358.1-6"/>
    <property type="match status" value="1"/>
</dbReference>
<feature type="binding site" evidence="5">
    <location>
        <position position="17"/>
    </location>
    <ligand>
        <name>Zn(2+)</name>
        <dbReference type="ChEBI" id="CHEBI:29105"/>
        <note>catalytic</note>
    </ligand>
</feature>
<feature type="active site" description="Proton donor" evidence="5">
    <location>
        <position position="200"/>
    </location>
</feature>
<evidence type="ECO:0000313" key="7">
    <source>
        <dbReference type="EMBL" id="MDP9894137.1"/>
    </source>
</evidence>
<accession>A0AAW8CZ17</accession>
<feature type="site" description="Important for catalytic activity" evidence="5">
    <location>
        <position position="221"/>
    </location>
</feature>
<evidence type="ECO:0000256" key="2">
    <source>
        <dbReference type="ARBA" id="ARBA00022801"/>
    </source>
</evidence>
<dbReference type="GO" id="GO:0000034">
    <property type="term" value="F:adenine deaminase activity"/>
    <property type="evidence" value="ECO:0007669"/>
    <property type="project" value="UniProtKB-UniRule"/>
</dbReference>
<dbReference type="EC" id="3.5.4.2" evidence="5"/>
<feature type="binding site" evidence="5">
    <location>
        <position position="197"/>
    </location>
    <ligand>
        <name>Zn(2+)</name>
        <dbReference type="ChEBI" id="CHEBI:29105"/>
        <note>catalytic</note>
    </ligand>
</feature>
<keyword evidence="4 5" id="KW-0546">Nucleotide metabolism</keyword>
<dbReference type="EMBL" id="JAUSRD010000007">
    <property type="protein sequence ID" value="MDP9894137.1"/>
    <property type="molecule type" value="Genomic_DNA"/>
</dbReference>
<comment type="caution">
    <text evidence="7">The sequence shown here is derived from an EMBL/GenBank/DDBJ whole genome shotgun (WGS) entry which is preliminary data.</text>
</comment>
<keyword evidence="3 5" id="KW-0862">Zinc</keyword>
<evidence type="ECO:0000256" key="1">
    <source>
        <dbReference type="ARBA" id="ARBA00022723"/>
    </source>
</evidence>
<comment type="similarity">
    <text evidence="5">Belongs to the metallo-dependent hydrolases superfamily. Adenosine and AMP deaminases family. Adenine deaminase type 2 subfamily.</text>
</comment>
<evidence type="ECO:0000313" key="8">
    <source>
        <dbReference type="Proteomes" id="UP001242045"/>
    </source>
</evidence>
<feature type="binding site" evidence="5">
    <location>
        <position position="278"/>
    </location>
    <ligand>
        <name>Zn(2+)</name>
        <dbReference type="ChEBI" id="CHEBI:29105"/>
        <note>catalytic</note>
    </ligand>
</feature>
<dbReference type="InterPro" id="IPR006330">
    <property type="entry name" value="Ado/ade_deaminase"/>
</dbReference>
<dbReference type="RefSeq" id="WP_307685356.1">
    <property type="nucleotide sequence ID" value="NZ_JAUSRD010000007.1"/>
</dbReference>
<feature type="binding site" evidence="5">
    <location>
        <position position="279"/>
    </location>
    <ligand>
        <name>substrate</name>
    </ligand>
</feature>
<comment type="cofactor">
    <cofactor evidence="5">
        <name>Zn(2+)</name>
        <dbReference type="ChEBI" id="CHEBI:29105"/>
    </cofactor>
    <text evidence="5">Binds 1 zinc ion per subunit.</text>
</comment>
<dbReference type="InterPro" id="IPR001365">
    <property type="entry name" value="A_deaminase_dom"/>
</dbReference>
<protein>
    <recommendedName>
        <fullName evidence="5">Adenine deaminase</fullName>
        <shortName evidence="5">ADE</shortName>
        <ecNumber evidence="5">3.5.4.2</ecNumber>
    </recommendedName>
    <alternativeName>
        <fullName evidence="5">Adenine aminohydrolase</fullName>
        <shortName evidence="5">AAH</shortName>
    </alternativeName>
</protein>
<keyword evidence="2 5" id="KW-0378">Hydrolase</keyword>
<dbReference type="GO" id="GO:0008270">
    <property type="term" value="F:zinc ion binding"/>
    <property type="evidence" value="ECO:0007669"/>
    <property type="project" value="UniProtKB-UniRule"/>
</dbReference>
<evidence type="ECO:0000256" key="3">
    <source>
        <dbReference type="ARBA" id="ARBA00022833"/>
    </source>
</evidence>
<organism evidence="7 8">
    <name type="scientific">Variovorax boronicumulans</name>
    <dbReference type="NCBI Taxonomy" id="436515"/>
    <lineage>
        <taxon>Bacteria</taxon>
        <taxon>Pseudomonadati</taxon>
        <taxon>Pseudomonadota</taxon>
        <taxon>Betaproteobacteria</taxon>
        <taxon>Burkholderiales</taxon>
        <taxon>Comamonadaceae</taxon>
        <taxon>Variovorax</taxon>
    </lineage>
</organism>